<feature type="compositionally biased region" description="Basic and acidic residues" evidence="21">
    <location>
        <begin position="1357"/>
        <end position="1373"/>
    </location>
</feature>
<protein>
    <recommendedName>
        <fullName evidence="2">receptor protein-tyrosine kinase</fullName>
        <ecNumber evidence="2">2.7.10.1</ecNumber>
    </recommendedName>
</protein>
<dbReference type="GO" id="GO:0051897">
    <property type="term" value="P:positive regulation of phosphatidylinositol 3-kinase/protein kinase B signal transduction"/>
    <property type="evidence" value="ECO:0007669"/>
    <property type="project" value="TreeGrafter"/>
</dbReference>
<dbReference type="GO" id="GO:0030424">
    <property type="term" value="C:axon"/>
    <property type="evidence" value="ECO:0007669"/>
    <property type="project" value="TreeGrafter"/>
</dbReference>
<evidence type="ECO:0000256" key="20">
    <source>
        <dbReference type="PROSITE-ProRule" id="PRU10141"/>
    </source>
</evidence>
<dbReference type="InterPro" id="IPR001245">
    <property type="entry name" value="Ser-Thr/Tyr_kinase_cat_dom"/>
</dbReference>
<evidence type="ECO:0000256" key="19">
    <source>
        <dbReference type="ARBA" id="ARBA00051243"/>
    </source>
</evidence>
<evidence type="ECO:0000259" key="23">
    <source>
        <dbReference type="PROSITE" id="PS50011"/>
    </source>
</evidence>
<gene>
    <name evidence="25" type="ORF">MSPICULIGERA_LOCUS19395</name>
</gene>
<dbReference type="InterPro" id="IPR000494">
    <property type="entry name" value="Rcpt_L-dom"/>
</dbReference>
<dbReference type="Pfam" id="PF07714">
    <property type="entry name" value="PK_Tyr_Ser-Thr"/>
    <property type="match status" value="1"/>
</dbReference>
<dbReference type="InterPro" id="IPR006212">
    <property type="entry name" value="Furin_repeat"/>
</dbReference>
<dbReference type="InterPro" id="IPR003961">
    <property type="entry name" value="FN3_dom"/>
</dbReference>
<keyword evidence="9" id="KW-0677">Repeat</keyword>
<dbReference type="PRINTS" id="PR00109">
    <property type="entry name" value="TYRKINASE"/>
</dbReference>
<keyword evidence="26" id="KW-1185">Reference proteome</keyword>
<dbReference type="SUPFAM" id="SSF56112">
    <property type="entry name" value="Protein kinase-like (PK-like)"/>
    <property type="match status" value="1"/>
</dbReference>
<keyword evidence="5" id="KW-0165">Cleavage on pair of basic residues</keyword>
<keyword evidence="14 22" id="KW-0472">Membrane</keyword>
<feature type="compositionally biased region" description="Basic and acidic residues" evidence="21">
    <location>
        <begin position="802"/>
        <end position="813"/>
    </location>
</feature>
<dbReference type="CDD" id="cd05032">
    <property type="entry name" value="PTKc_InsR_like"/>
    <property type="match status" value="1"/>
</dbReference>
<dbReference type="InterPro" id="IPR000719">
    <property type="entry name" value="Prot_kinase_dom"/>
</dbReference>
<dbReference type="GO" id="GO:0005524">
    <property type="term" value="F:ATP binding"/>
    <property type="evidence" value="ECO:0007669"/>
    <property type="project" value="UniProtKB-UniRule"/>
</dbReference>
<dbReference type="InterPro" id="IPR017441">
    <property type="entry name" value="Protein_kinase_ATP_BS"/>
</dbReference>
<dbReference type="InterPro" id="IPR036941">
    <property type="entry name" value="Rcpt_L-dom_sf"/>
</dbReference>
<evidence type="ECO:0000256" key="7">
    <source>
        <dbReference type="ARBA" id="ARBA00022723"/>
    </source>
</evidence>
<dbReference type="PROSITE" id="PS00107">
    <property type="entry name" value="PROTEIN_KINASE_ATP"/>
    <property type="match status" value="1"/>
</dbReference>
<evidence type="ECO:0000256" key="11">
    <source>
        <dbReference type="ARBA" id="ARBA00022777"/>
    </source>
</evidence>
<evidence type="ECO:0000256" key="9">
    <source>
        <dbReference type="ARBA" id="ARBA00022737"/>
    </source>
</evidence>
<evidence type="ECO:0000256" key="16">
    <source>
        <dbReference type="ARBA" id="ARBA00023170"/>
    </source>
</evidence>
<dbReference type="InterPro" id="IPR008266">
    <property type="entry name" value="Tyr_kinase_AS"/>
</dbReference>
<keyword evidence="11" id="KW-0418">Kinase</keyword>
<feature type="region of interest" description="Disordered" evidence="21">
    <location>
        <begin position="1352"/>
        <end position="1376"/>
    </location>
</feature>
<evidence type="ECO:0000256" key="10">
    <source>
        <dbReference type="ARBA" id="ARBA00022741"/>
    </source>
</evidence>
<dbReference type="PANTHER" id="PTHR24416">
    <property type="entry name" value="TYROSINE-PROTEIN KINASE RECEPTOR"/>
    <property type="match status" value="1"/>
</dbReference>
<dbReference type="Proteomes" id="UP001177023">
    <property type="component" value="Unassembled WGS sequence"/>
</dbReference>
<evidence type="ECO:0000256" key="17">
    <source>
        <dbReference type="ARBA" id="ARBA00023180"/>
    </source>
</evidence>
<evidence type="ECO:0000256" key="2">
    <source>
        <dbReference type="ARBA" id="ARBA00011902"/>
    </source>
</evidence>
<keyword evidence="8" id="KW-0732">Signal</keyword>
<comment type="subcellular location">
    <subcellularLocation>
        <location evidence="1">Membrane</location>
        <topology evidence="1">Single-pass type I membrane protein</topology>
    </subcellularLocation>
</comment>
<keyword evidence="10 20" id="KW-0547">Nucleotide-binding</keyword>
<name>A0AA36D7H9_9BILA</name>
<comment type="caution">
    <text evidence="25">The sequence shown here is derived from an EMBL/GenBank/DDBJ whole genome shotgun (WGS) entry which is preliminary data.</text>
</comment>
<dbReference type="CDD" id="cd00064">
    <property type="entry name" value="FU"/>
    <property type="match status" value="1"/>
</dbReference>
<dbReference type="Gene3D" id="2.10.220.10">
    <property type="entry name" value="Hormone Receptor, Insulin-like Growth Factor Receptor 1, Chain A, domain 2"/>
    <property type="match status" value="1"/>
</dbReference>
<feature type="non-terminal residue" evidence="25">
    <location>
        <position position="1480"/>
    </location>
</feature>
<keyword evidence="6 22" id="KW-0812">Transmembrane</keyword>
<evidence type="ECO:0000313" key="26">
    <source>
        <dbReference type="Proteomes" id="UP001177023"/>
    </source>
</evidence>
<feature type="compositionally biased region" description="Basic and acidic residues" evidence="21">
    <location>
        <begin position="1435"/>
        <end position="1449"/>
    </location>
</feature>
<organism evidence="25 26">
    <name type="scientific">Mesorhabditis spiculigera</name>
    <dbReference type="NCBI Taxonomy" id="96644"/>
    <lineage>
        <taxon>Eukaryota</taxon>
        <taxon>Metazoa</taxon>
        <taxon>Ecdysozoa</taxon>
        <taxon>Nematoda</taxon>
        <taxon>Chromadorea</taxon>
        <taxon>Rhabditida</taxon>
        <taxon>Rhabditina</taxon>
        <taxon>Rhabditomorpha</taxon>
        <taxon>Rhabditoidea</taxon>
        <taxon>Rhabditidae</taxon>
        <taxon>Mesorhabditinae</taxon>
        <taxon>Mesorhabditis</taxon>
    </lineage>
</organism>
<evidence type="ECO:0000256" key="6">
    <source>
        <dbReference type="ARBA" id="ARBA00022692"/>
    </source>
</evidence>
<dbReference type="EMBL" id="CATQJA010002662">
    <property type="protein sequence ID" value="CAJ0581229.1"/>
    <property type="molecule type" value="Genomic_DNA"/>
</dbReference>
<keyword evidence="3" id="KW-0597">Phosphoprotein</keyword>
<dbReference type="Gene3D" id="3.30.200.20">
    <property type="entry name" value="Phosphorylase Kinase, domain 1"/>
    <property type="match status" value="1"/>
</dbReference>
<evidence type="ECO:0000256" key="22">
    <source>
        <dbReference type="SAM" id="Phobius"/>
    </source>
</evidence>
<evidence type="ECO:0000256" key="21">
    <source>
        <dbReference type="SAM" id="MobiDB-lite"/>
    </source>
</evidence>
<dbReference type="SMART" id="SM00060">
    <property type="entry name" value="FN3"/>
    <property type="match status" value="2"/>
</dbReference>
<keyword evidence="13 22" id="KW-1133">Transmembrane helix</keyword>
<keyword evidence="18" id="KW-0464">Manganese</keyword>
<dbReference type="GO" id="GO:0005009">
    <property type="term" value="F:insulin receptor activity"/>
    <property type="evidence" value="ECO:0007669"/>
    <property type="project" value="TreeGrafter"/>
</dbReference>
<feature type="binding site" evidence="20">
    <location>
        <position position="1100"/>
    </location>
    <ligand>
        <name>ATP</name>
        <dbReference type="ChEBI" id="CHEBI:30616"/>
    </ligand>
</feature>
<dbReference type="GO" id="GO:0043410">
    <property type="term" value="P:positive regulation of MAPK cascade"/>
    <property type="evidence" value="ECO:0007669"/>
    <property type="project" value="TreeGrafter"/>
</dbReference>
<dbReference type="GO" id="GO:0005899">
    <property type="term" value="C:insulin receptor complex"/>
    <property type="evidence" value="ECO:0007669"/>
    <property type="project" value="TreeGrafter"/>
</dbReference>
<evidence type="ECO:0000256" key="3">
    <source>
        <dbReference type="ARBA" id="ARBA00022553"/>
    </source>
</evidence>
<dbReference type="Pfam" id="PF00757">
    <property type="entry name" value="Furin-like"/>
    <property type="match status" value="1"/>
</dbReference>
<dbReference type="PROSITE" id="PS50011">
    <property type="entry name" value="PROTEIN_KINASE_DOM"/>
    <property type="match status" value="1"/>
</dbReference>
<dbReference type="SUPFAM" id="SSF49265">
    <property type="entry name" value="Fibronectin type III"/>
    <property type="match status" value="2"/>
</dbReference>
<dbReference type="Gene3D" id="1.10.510.10">
    <property type="entry name" value="Transferase(Phosphotransferase) domain 1"/>
    <property type="match status" value="1"/>
</dbReference>
<dbReference type="InterPro" id="IPR013783">
    <property type="entry name" value="Ig-like_fold"/>
</dbReference>
<dbReference type="PROSITE" id="PS00109">
    <property type="entry name" value="PROTEIN_KINASE_TYR"/>
    <property type="match status" value="1"/>
</dbReference>
<dbReference type="InterPro" id="IPR020635">
    <property type="entry name" value="Tyr_kinase_cat_dom"/>
</dbReference>
<dbReference type="SUPFAM" id="SSF52058">
    <property type="entry name" value="L domain-like"/>
    <property type="match status" value="2"/>
</dbReference>
<evidence type="ECO:0000256" key="5">
    <source>
        <dbReference type="ARBA" id="ARBA00022685"/>
    </source>
</evidence>
<dbReference type="GO" id="GO:0043560">
    <property type="term" value="F:insulin receptor substrate binding"/>
    <property type="evidence" value="ECO:0007669"/>
    <property type="project" value="TreeGrafter"/>
</dbReference>
<accession>A0AA36D7H9</accession>
<dbReference type="PROSITE" id="PS50853">
    <property type="entry name" value="FN3"/>
    <property type="match status" value="1"/>
</dbReference>
<dbReference type="InterPro" id="IPR036116">
    <property type="entry name" value="FN3_sf"/>
</dbReference>
<dbReference type="GO" id="GO:0042593">
    <property type="term" value="P:glucose homeostasis"/>
    <property type="evidence" value="ECO:0007669"/>
    <property type="project" value="TreeGrafter"/>
</dbReference>
<dbReference type="Gene3D" id="3.80.20.20">
    <property type="entry name" value="Receptor L-domain"/>
    <property type="match status" value="2"/>
</dbReference>
<evidence type="ECO:0000256" key="13">
    <source>
        <dbReference type="ARBA" id="ARBA00022989"/>
    </source>
</evidence>
<feature type="compositionally biased region" description="Polar residues" evidence="21">
    <location>
        <begin position="815"/>
        <end position="825"/>
    </location>
</feature>
<proteinExistence type="predicted"/>
<evidence type="ECO:0000256" key="18">
    <source>
        <dbReference type="ARBA" id="ARBA00023211"/>
    </source>
</evidence>
<keyword evidence="15" id="KW-0829">Tyrosine-protein kinase</keyword>
<dbReference type="SMART" id="SM00219">
    <property type="entry name" value="TyrKc"/>
    <property type="match status" value="1"/>
</dbReference>
<evidence type="ECO:0000256" key="12">
    <source>
        <dbReference type="ARBA" id="ARBA00022840"/>
    </source>
</evidence>
<keyword evidence="4" id="KW-0808">Transferase</keyword>
<dbReference type="SUPFAM" id="SSF57184">
    <property type="entry name" value="Growth factor receptor domain"/>
    <property type="match status" value="1"/>
</dbReference>
<dbReference type="InterPro" id="IPR011009">
    <property type="entry name" value="Kinase-like_dom_sf"/>
</dbReference>
<evidence type="ECO:0000313" key="25">
    <source>
        <dbReference type="EMBL" id="CAJ0581229.1"/>
    </source>
</evidence>
<evidence type="ECO:0000256" key="8">
    <source>
        <dbReference type="ARBA" id="ARBA00022729"/>
    </source>
</evidence>
<dbReference type="Pfam" id="PF01030">
    <property type="entry name" value="Recep_L_domain"/>
    <property type="match status" value="2"/>
</dbReference>
<feature type="compositionally biased region" description="Basic and acidic residues" evidence="21">
    <location>
        <begin position="778"/>
        <end position="794"/>
    </location>
</feature>
<sequence length="1480" mass="168313">MIVLDRLVGHRPKRRRRLSTYATFLFIFCQLFSEVSPIEEFRCPKIDIRNQPKRVFDRRGDRVYDFPNLQNCTIIEGSLSITMMPSNTSASDFIVFKNLREITGYLMIFQVGSLRTLSRIFPNLRVIGGNEMIMMYSLIVFQNDDLIEVNLPKLQTIRNGGVRISENPHLCFAQTVDWSYMVTGPVNDILVEDHSSMPTTIKEGEAPCDEFCTIEGDGSQCRKLKNGEISCWNSSTCQMDCPYNRLENGTGPGPGCADGDMAKCHDECIGGCDVGNDATACHACRHVIHNHTCQRQCPDHLYTFLDRRCISYQDCRNITRHKPINGHCQLQCPEGYQEDPKDSHKCEKCKEKCPRKCEGKTVDALSIAMQLHDCSIITGNLEIEMRMGMDSVPPEKLVEAFGKIEIIEGYLIVRFSPTFISLYMFKSLHTIRGKELFRNKYSLIIFDNQNLRQLFAPGQKVLAEDGKFQIQNNRMLCFNRIHDFMKLVGKESEMDIEDQSPETNGERAVCEESSLEVNVTEVLHNGFIIQWAPFNTTDSDHRKFLGYQVFYKKVPKIDYNMSVDDDRSACSDSWMMHFEAEKDDNSKVRGALIASSHINANSIYALYVQTRIVKHAGARNAVSKILFITTKYHHPNEPKFLISKSLSSSEIEIEWSPPTQPNGEITHYIVSWAREVDEVAHEHPCGVDRLRISHAGKGNKPEPPGTTSAISRFMKKDEETCSKTPGCCQCAAVSTPPPTLQAVDRFEDDAEEVSQNAHFEDEIQNVVFVQSATRRKRSITDGEADKDAQIEAKNKTKVKKPMKQDDRKTEKKPNSRANTVTTSSVPAENLGEDYVSKTINVTGTKFIIKNLTHFGNYRISISACQNRSAPENYCTQRPNWRNVRTWPIAENDIVDNKTIGVTLLNGTTNDIKIQWDEPEDPNGAILGYKLRIVDVDTPSQVFDRCINRTFYNTTGGMIFKNLPDGTYEILIQTVTLEGPSALSKYLEKVTVSAPSWFTIQRILIGLLSLIVLIAAGAVIIWLIVKRYYGKQLGEFVRQISANPEYLSQLEVYKQDAWELKREDLKLDEEIGRGTFGKVFRGTGNKIQSLCGIVFGDCAIKTVMETATSSDKLHFLLEASVMKQFNTSFIVKLYGVVSDGQPVLVVMEMMAKGNLRDYLRSRRPDAEENLDGLPVPTEAQYFEWASQIADGMAYLEGLKFCHRDLAARNCMVQADETVKIGDFGMARDVYYHEYYKPTGKRLMPVRWMAPESLKDGKFTLKSDVWSYGIVLYEMLTLAQQPYQGLANDEVFNYIGLSRKTLEKPMDCPDFWYDLMTSCWRYDPRDRPSFHQLVHHLKDFASEDFREKSHVLNHSTIDASREEPPYAPEPRKYRPDGSVMLEMDKLPMDESDDELDMEDDVPLRQHDYITAGPDDDDDSRELPFQVESAPVSRKNRAAKEYPDLNDGRETGSDLDEDQVAGRAVPPIDTSHFTICKNHEFDS</sequence>
<evidence type="ECO:0000259" key="24">
    <source>
        <dbReference type="PROSITE" id="PS50853"/>
    </source>
</evidence>
<feature type="domain" description="Fibronectin type-III" evidence="24">
    <location>
        <begin position="897"/>
        <end position="995"/>
    </location>
</feature>
<dbReference type="FunFam" id="1.10.510.10:FF:000987">
    <property type="entry name" value="Receptor protein-tyrosine kinase"/>
    <property type="match status" value="1"/>
</dbReference>
<comment type="catalytic activity">
    <reaction evidence="19">
        <text>L-tyrosyl-[protein] + ATP = O-phospho-L-tyrosyl-[protein] + ADP + H(+)</text>
        <dbReference type="Rhea" id="RHEA:10596"/>
        <dbReference type="Rhea" id="RHEA-COMP:10136"/>
        <dbReference type="Rhea" id="RHEA-COMP:20101"/>
        <dbReference type="ChEBI" id="CHEBI:15378"/>
        <dbReference type="ChEBI" id="CHEBI:30616"/>
        <dbReference type="ChEBI" id="CHEBI:46858"/>
        <dbReference type="ChEBI" id="CHEBI:61978"/>
        <dbReference type="ChEBI" id="CHEBI:456216"/>
        <dbReference type="EC" id="2.7.10.1"/>
    </reaction>
</comment>
<dbReference type="GO" id="GO:0046872">
    <property type="term" value="F:metal ion binding"/>
    <property type="evidence" value="ECO:0007669"/>
    <property type="project" value="UniProtKB-KW"/>
</dbReference>
<keyword evidence="16" id="KW-0675">Receptor</keyword>
<dbReference type="CDD" id="cd00063">
    <property type="entry name" value="FN3"/>
    <property type="match status" value="2"/>
</dbReference>
<reference evidence="25" key="1">
    <citation type="submission" date="2023-06" db="EMBL/GenBank/DDBJ databases">
        <authorList>
            <person name="Delattre M."/>
        </authorList>
    </citation>
    <scope>NUCLEOTIDE SEQUENCE</scope>
    <source>
        <strain evidence="25">AF72</strain>
    </source>
</reference>
<feature type="region of interest" description="Disordered" evidence="21">
    <location>
        <begin position="774"/>
        <end position="825"/>
    </location>
</feature>
<dbReference type="InterPro" id="IPR050122">
    <property type="entry name" value="RTK"/>
</dbReference>
<dbReference type="Pfam" id="PF00041">
    <property type="entry name" value="fn3"/>
    <property type="match status" value="1"/>
</dbReference>
<evidence type="ECO:0000256" key="1">
    <source>
        <dbReference type="ARBA" id="ARBA00004479"/>
    </source>
</evidence>
<keyword evidence="7" id="KW-0479">Metal-binding</keyword>
<feature type="domain" description="Protein kinase" evidence="23">
    <location>
        <begin position="1064"/>
        <end position="1339"/>
    </location>
</feature>
<dbReference type="EC" id="2.7.10.1" evidence="2"/>
<dbReference type="Gene3D" id="2.60.40.10">
    <property type="entry name" value="Immunoglobulins"/>
    <property type="match status" value="4"/>
</dbReference>
<keyword evidence="12 20" id="KW-0067">ATP-binding</keyword>
<evidence type="ECO:0000256" key="15">
    <source>
        <dbReference type="ARBA" id="ARBA00023137"/>
    </source>
</evidence>
<dbReference type="InterPro" id="IPR009030">
    <property type="entry name" value="Growth_fac_rcpt_cys_sf"/>
</dbReference>
<evidence type="ECO:0000256" key="14">
    <source>
        <dbReference type="ARBA" id="ARBA00023136"/>
    </source>
</evidence>
<feature type="region of interest" description="Disordered" evidence="21">
    <location>
        <begin position="1405"/>
        <end position="1468"/>
    </location>
</feature>
<evidence type="ECO:0000256" key="4">
    <source>
        <dbReference type="ARBA" id="ARBA00022679"/>
    </source>
</evidence>
<dbReference type="PANTHER" id="PTHR24416:SF525">
    <property type="entry name" value="INSULIN-LIKE RECEPTOR"/>
    <property type="match status" value="1"/>
</dbReference>
<dbReference type="InterPro" id="IPR006211">
    <property type="entry name" value="Furin-like_Cys-rich_dom"/>
</dbReference>
<keyword evidence="17" id="KW-0325">Glycoprotein</keyword>
<feature type="transmembrane region" description="Helical" evidence="22">
    <location>
        <begin position="1002"/>
        <end position="1024"/>
    </location>
</feature>